<protein>
    <submittedName>
        <fullName evidence="1">Uncharacterized protein</fullName>
    </submittedName>
</protein>
<dbReference type="EMBL" id="PEZX01000014">
    <property type="protein sequence ID" value="PIS07144.1"/>
    <property type="molecule type" value="Genomic_DNA"/>
</dbReference>
<proteinExistence type="predicted"/>
<gene>
    <name evidence="1" type="ORF">COT79_00765</name>
</gene>
<evidence type="ECO:0000313" key="1">
    <source>
        <dbReference type="EMBL" id="PIS07144.1"/>
    </source>
</evidence>
<comment type="caution">
    <text evidence="1">The sequence shown here is derived from an EMBL/GenBank/DDBJ whole genome shotgun (WGS) entry which is preliminary data.</text>
</comment>
<name>A0A2M6R946_9BACT</name>
<sequence>MRHSRKRGNIEITDKNPWAFRDLWGAALVCRCGRKGGVAQCAMIHDTVLSGKKPVKDPTDVFRFDYDAKEMICMAQRTAYHACTNLRWGRRKRPPEDPQTRFVERSDGLFQVVREMFRDEPKSSVAEVTS</sequence>
<organism evidence="1 2">
    <name type="scientific">Candidatus Berkelbacteria bacterium CG10_big_fil_rev_8_21_14_0_10_43_14</name>
    <dbReference type="NCBI Taxonomy" id="1974515"/>
    <lineage>
        <taxon>Bacteria</taxon>
        <taxon>Candidatus Berkelbacteria</taxon>
    </lineage>
</organism>
<accession>A0A2M6R946</accession>
<evidence type="ECO:0000313" key="2">
    <source>
        <dbReference type="Proteomes" id="UP000231162"/>
    </source>
</evidence>
<dbReference type="AlphaFoldDB" id="A0A2M6R946"/>
<dbReference type="Proteomes" id="UP000231162">
    <property type="component" value="Unassembled WGS sequence"/>
</dbReference>
<reference evidence="2" key="1">
    <citation type="submission" date="2017-09" db="EMBL/GenBank/DDBJ databases">
        <title>Depth-based differentiation of microbial function through sediment-hosted aquifers and enrichment of novel symbionts in the deep terrestrial subsurface.</title>
        <authorList>
            <person name="Probst A.J."/>
            <person name="Ladd B."/>
            <person name="Jarett J.K."/>
            <person name="Geller-Mcgrath D.E."/>
            <person name="Sieber C.M.K."/>
            <person name="Emerson J.B."/>
            <person name="Anantharaman K."/>
            <person name="Thomas B.C."/>
            <person name="Malmstrom R."/>
            <person name="Stieglmeier M."/>
            <person name="Klingl A."/>
            <person name="Woyke T."/>
            <person name="Ryan C.M."/>
            <person name="Banfield J.F."/>
        </authorList>
    </citation>
    <scope>NUCLEOTIDE SEQUENCE [LARGE SCALE GENOMIC DNA]</scope>
</reference>